<dbReference type="InterPro" id="IPR036265">
    <property type="entry name" value="HIT-like_sf"/>
</dbReference>
<accession>A0A1Z5KFD6</accession>
<dbReference type="PANTHER" id="PTHR12978">
    <property type="entry name" value="HISTIDINE TRIAD HIT PROTEIN MEMBER"/>
    <property type="match status" value="1"/>
</dbReference>
<dbReference type="InterPro" id="IPR008594">
    <property type="entry name" value="DcpS/DCS2"/>
</dbReference>
<protein>
    <submittedName>
        <fullName evidence="1">M7GpppX diphosphatase</fullName>
        <ecNumber evidence="1">3.6.1.59</ecNumber>
    </submittedName>
</protein>
<keyword evidence="1" id="KW-0378">Hydrolase</keyword>
<dbReference type="GO" id="GO:0005634">
    <property type="term" value="C:nucleus"/>
    <property type="evidence" value="ECO:0007669"/>
    <property type="project" value="TreeGrafter"/>
</dbReference>
<keyword evidence="2" id="KW-1185">Reference proteome</keyword>
<dbReference type="GO" id="GO:0000290">
    <property type="term" value="P:deadenylation-dependent decapping of nuclear-transcribed mRNA"/>
    <property type="evidence" value="ECO:0007669"/>
    <property type="project" value="InterPro"/>
</dbReference>
<dbReference type="EC" id="3.6.1.59" evidence="1"/>
<dbReference type="GO" id="GO:0140932">
    <property type="term" value="F:5'-(N(7)-methyl 5'-triphosphoguanosine)-[mRNA] diphosphatase activity"/>
    <property type="evidence" value="ECO:0007669"/>
    <property type="project" value="UniProtKB-EC"/>
</dbReference>
<dbReference type="OrthoDB" id="10264956at2759"/>
<dbReference type="GO" id="GO:0000932">
    <property type="term" value="C:P-body"/>
    <property type="evidence" value="ECO:0007669"/>
    <property type="project" value="TreeGrafter"/>
</dbReference>
<dbReference type="GO" id="GO:0000340">
    <property type="term" value="F:RNA 7-methylguanosine cap binding"/>
    <property type="evidence" value="ECO:0007669"/>
    <property type="project" value="TreeGrafter"/>
</dbReference>
<dbReference type="Pfam" id="PF11969">
    <property type="entry name" value="DcpS_C"/>
    <property type="match status" value="1"/>
</dbReference>
<dbReference type="SUPFAM" id="SSF54197">
    <property type="entry name" value="HIT-like"/>
    <property type="match status" value="1"/>
</dbReference>
<comment type="caution">
    <text evidence="1">The sequence shown here is derived from an EMBL/GenBank/DDBJ whole genome shotgun (WGS) entry which is preliminary data.</text>
</comment>
<reference evidence="1 2" key="1">
    <citation type="journal article" date="2015" name="Plant Cell">
        <title>Oil accumulation by the oleaginous diatom Fistulifera solaris as revealed by the genome and transcriptome.</title>
        <authorList>
            <person name="Tanaka T."/>
            <person name="Maeda Y."/>
            <person name="Veluchamy A."/>
            <person name="Tanaka M."/>
            <person name="Abida H."/>
            <person name="Marechal E."/>
            <person name="Bowler C."/>
            <person name="Muto M."/>
            <person name="Sunaga Y."/>
            <person name="Tanaka M."/>
            <person name="Yoshino T."/>
            <person name="Taniguchi T."/>
            <person name="Fukuda Y."/>
            <person name="Nemoto M."/>
            <person name="Matsumoto M."/>
            <person name="Wong P.S."/>
            <person name="Aburatani S."/>
            <person name="Fujibuchi W."/>
        </authorList>
    </citation>
    <scope>NUCLEOTIDE SEQUENCE [LARGE SCALE GENOMIC DNA]</scope>
    <source>
        <strain evidence="1 2">JPCC DA0580</strain>
    </source>
</reference>
<gene>
    <name evidence="1" type="ORF">FisN_2Lh205</name>
</gene>
<name>A0A1Z5KFD6_FISSO</name>
<dbReference type="InParanoid" id="A0A1Z5KFD6"/>
<proteinExistence type="predicted"/>
<dbReference type="AlphaFoldDB" id="A0A1Z5KFD6"/>
<sequence length="351" mass="40407">MTSNKDPVSMLQDSSCQARVLDASDKHATFLFEQGEVTSLLKLTALPFRQRVLSQISSNHSEGDETARIIKLLKQYDFHLSSESGAEYSYYNATPRTGLWNSFLAILTSLVGNTSFFNFGPLQCEFIYPASDRQILRASPSPSSRFIYETPELYHNVTEPYIQELKQSGSLSWIDNVLSGEKEKERCLLDTEHFLLNVDTKWRSHPDPKTTSREVWYQHEAVDDLYCLAILKDKSIASLRDLRGSHLAMLKVLIQECPKVIKKTYGISSDMIRCFFHYQPQFYQTHIHFTRIHNEIGAQVERGHLVQDVIQNLEMDPDYYAKRTVTYALRITDPLYHRIDAFQSSKASQEA</sequence>
<organism evidence="1 2">
    <name type="scientific">Fistulifera solaris</name>
    <name type="common">Oleaginous diatom</name>
    <dbReference type="NCBI Taxonomy" id="1519565"/>
    <lineage>
        <taxon>Eukaryota</taxon>
        <taxon>Sar</taxon>
        <taxon>Stramenopiles</taxon>
        <taxon>Ochrophyta</taxon>
        <taxon>Bacillariophyta</taxon>
        <taxon>Bacillariophyceae</taxon>
        <taxon>Bacillariophycidae</taxon>
        <taxon>Naviculales</taxon>
        <taxon>Naviculaceae</taxon>
        <taxon>Fistulifera</taxon>
    </lineage>
</organism>
<evidence type="ECO:0000313" key="2">
    <source>
        <dbReference type="Proteomes" id="UP000198406"/>
    </source>
</evidence>
<dbReference type="Gene3D" id="3.30.428.10">
    <property type="entry name" value="HIT-like"/>
    <property type="match status" value="1"/>
</dbReference>
<dbReference type="Proteomes" id="UP000198406">
    <property type="component" value="Unassembled WGS sequence"/>
</dbReference>
<evidence type="ECO:0000313" key="1">
    <source>
        <dbReference type="EMBL" id="GAX24927.1"/>
    </source>
</evidence>
<dbReference type="EMBL" id="BDSP01000218">
    <property type="protein sequence ID" value="GAX24927.1"/>
    <property type="molecule type" value="Genomic_DNA"/>
</dbReference>
<dbReference type="PANTHER" id="PTHR12978:SF0">
    <property type="entry name" value="M7GPPPX DIPHOSPHATASE"/>
    <property type="match status" value="1"/>
</dbReference>